<dbReference type="EMBL" id="SRZC01000003">
    <property type="protein sequence ID" value="TGX83486.1"/>
    <property type="molecule type" value="Genomic_DNA"/>
</dbReference>
<sequence length="179" mass="20145">MANFIEKTLEQGERIMYKGRLHWYFNFRYTLWGILLVVVGLFCLAYAAGNVLEPATVNLLVVVGIVACVSGLGSVFFGYFLRVKTEFAITDSRFIQKDGIFNIRLTEIPLFKIETVNFEQSFMERIVNTGSIELVGSGGTNHKVSFVQNPLKVRNLITTYMKEVNAEKQDVVAEGTTAE</sequence>
<reference evidence="1" key="1">
    <citation type="submission" date="2019-04" db="EMBL/GenBank/DDBJ databases">
        <title>Microbes associate with the intestines of laboratory mice.</title>
        <authorList>
            <person name="Navarre W."/>
            <person name="Wong E."/>
            <person name="Huang K."/>
            <person name="Tropini C."/>
            <person name="Ng K."/>
            <person name="Yu B."/>
        </authorList>
    </citation>
    <scope>NUCLEOTIDE SEQUENCE</scope>
    <source>
        <strain evidence="1">NM73_A23</strain>
    </source>
</reference>
<organism evidence="1 2">
    <name type="scientific">Palleniella muris</name>
    <dbReference type="NCBI Taxonomy" id="3038145"/>
    <lineage>
        <taxon>Bacteria</taxon>
        <taxon>Pseudomonadati</taxon>
        <taxon>Bacteroidota</taxon>
        <taxon>Bacteroidia</taxon>
        <taxon>Bacteroidales</taxon>
        <taxon>Prevotellaceae</taxon>
        <taxon>Palleniella</taxon>
    </lineage>
</organism>
<evidence type="ECO:0000313" key="2">
    <source>
        <dbReference type="Proteomes" id="UP000308886"/>
    </source>
</evidence>
<protein>
    <submittedName>
        <fullName evidence="1">Uncharacterized protein</fullName>
    </submittedName>
</protein>
<proteinExistence type="predicted"/>
<evidence type="ECO:0000313" key="1">
    <source>
        <dbReference type="EMBL" id="TGX83486.1"/>
    </source>
</evidence>
<name>A0AC61QTI2_9BACT</name>
<gene>
    <name evidence="1" type="ORF">E5358_02225</name>
</gene>
<dbReference type="Proteomes" id="UP000308886">
    <property type="component" value="Unassembled WGS sequence"/>
</dbReference>
<comment type="caution">
    <text evidence="1">The sequence shown here is derived from an EMBL/GenBank/DDBJ whole genome shotgun (WGS) entry which is preliminary data.</text>
</comment>
<accession>A0AC61QTI2</accession>
<keyword evidence="2" id="KW-1185">Reference proteome</keyword>